<comment type="caution">
    <text evidence="1">The sequence shown here is derived from an EMBL/GenBank/DDBJ whole genome shotgun (WGS) entry which is preliminary data.</text>
</comment>
<name>A0A1G2GRL0_9BACT</name>
<dbReference type="PANTHER" id="PTHR37953">
    <property type="entry name" value="UPF0127 PROTEIN MJ1496"/>
    <property type="match status" value="1"/>
</dbReference>
<evidence type="ECO:0000313" key="1">
    <source>
        <dbReference type="EMBL" id="OGZ52857.1"/>
    </source>
</evidence>
<evidence type="ECO:0008006" key="3">
    <source>
        <dbReference type="Google" id="ProtNLM"/>
    </source>
</evidence>
<dbReference type="Gene3D" id="2.60.120.1140">
    <property type="entry name" value="Protein of unknown function DUF192"/>
    <property type="match status" value="1"/>
</dbReference>
<evidence type="ECO:0000313" key="2">
    <source>
        <dbReference type="Proteomes" id="UP000179106"/>
    </source>
</evidence>
<dbReference type="Pfam" id="PF02643">
    <property type="entry name" value="DUF192"/>
    <property type="match status" value="1"/>
</dbReference>
<proteinExistence type="predicted"/>
<dbReference type="InterPro" id="IPR003795">
    <property type="entry name" value="DUF192"/>
</dbReference>
<sequence>MGKTAIQVEIVKDAKAVQKGLSGRASLDPKGGMLFVFQESAIYRFWMPNMHFPIDIIWIDAEKKIIGISADVSNEFDPSNPRFYSSPLPARYVLEVNAGFAEKNGISVGDEVRFNNIE</sequence>
<dbReference type="InterPro" id="IPR038695">
    <property type="entry name" value="Saro_0823-like_sf"/>
</dbReference>
<accession>A0A1G2GRL0</accession>
<gene>
    <name evidence="1" type="ORF">A3B25_01215</name>
</gene>
<dbReference type="PANTHER" id="PTHR37953:SF1">
    <property type="entry name" value="UPF0127 PROTEIN MJ1496"/>
    <property type="match status" value="1"/>
</dbReference>
<dbReference type="AlphaFoldDB" id="A0A1G2GRL0"/>
<protein>
    <recommendedName>
        <fullName evidence="3">DUF192 domain-containing protein</fullName>
    </recommendedName>
</protein>
<dbReference type="EMBL" id="MHNW01000038">
    <property type="protein sequence ID" value="OGZ52857.1"/>
    <property type="molecule type" value="Genomic_DNA"/>
</dbReference>
<organism evidence="1 2">
    <name type="scientific">Candidatus Ryanbacteria bacterium RIFCSPLOWO2_01_FULL_48_26</name>
    <dbReference type="NCBI Taxonomy" id="1802126"/>
    <lineage>
        <taxon>Bacteria</taxon>
        <taxon>Candidatus Ryaniibacteriota</taxon>
    </lineage>
</organism>
<reference evidence="1 2" key="1">
    <citation type="journal article" date="2016" name="Nat. Commun.">
        <title>Thousands of microbial genomes shed light on interconnected biogeochemical processes in an aquifer system.</title>
        <authorList>
            <person name="Anantharaman K."/>
            <person name="Brown C.T."/>
            <person name="Hug L.A."/>
            <person name="Sharon I."/>
            <person name="Castelle C.J."/>
            <person name="Probst A.J."/>
            <person name="Thomas B.C."/>
            <person name="Singh A."/>
            <person name="Wilkins M.J."/>
            <person name="Karaoz U."/>
            <person name="Brodie E.L."/>
            <person name="Williams K.H."/>
            <person name="Hubbard S.S."/>
            <person name="Banfield J.F."/>
        </authorList>
    </citation>
    <scope>NUCLEOTIDE SEQUENCE [LARGE SCALE GENOMIC DNA]</scope>
</reference>
<dbReference type="Proteomes" id="UP000179106">
    <property type="component" value="Unassembled WGS sequence"/>
</dbReference>